<dbReference type="Proteomes" id="UP001056756">
    <property type="component" value="Chromosome"/>
</dbReference>
<evidence type="ECO:0000256" key="1">
    <source>
        <dbReference type="SAM" id="Phobius"/>
    </source>
</evidence>
<keyword evidence="1" id="KW-0812">Transmembrane</keyword>
<reference evidence="2" key="1">
    <citation type="submission" date="2022-05" db="EMBL/GenBank/DDBJ databases">
        <title>Novel bacterial taxa in a minimal lignocellulolytic consortium and its capacity to transform plastics disclosed by genome-resolved metagenomics.</title>
        <authorList>
            <person name="Rodriguez C.A.D."/>
            <person name="Diaz-Garcia L."/>
            <person name="Herrera K."/>
            <person name="Tarazona N.A."/>
            <person name="Sproer C."/>
            <person name="Overmann J."/>
            <person name="Jimenez D.J."/>
        </authorList>
    </citation>
    <scope>NUCLEOTIDE SEQUENCE</scope>
    <source>
        <strain evidence="2">MAG5</strain>
    </source>
</reference>
<keyword evidence="1" id="KW-1133">Transmembrane helix</keyword>
<keyword evidence="1" id="KW-0472">Membrane</keyword>
<protein>
    <submittedName>
        <fullName evidence="2">Uncharacterized protein</fullName>
    </submittedName>
</protein>
<feature type="transmembrane region" description="Helical" evidence="1">
    <location>
        <begin position="34"/>
        <end position="56"/>
    </location>
</feature>
<dbReference type="KEGG" id="plig:NAG76_18665"/>
<dbReference type="AlphaFoldDB" id="A0A9J6ZCR9"/>
<accession>A0A9J6ZCR9</accession>
<feature type="transmembrane region" description="Helical" evidence="1">
    <location>
        <begin position="68"/>
        <end position="89"/>
    </location>
</feature>
<gene>
    <name evidence="2" type="ORF">NAG76_18665</name>
</gene>
<name>A0A9J6ZCR9_9BACL</name>
<evidence type="ECO:0000313" key="2">
    <source>
        <dbReference type="EMBL" id="URN93831.1"/>
    </source>
</evidence>
<proteinExistence type="predicted"/>
<feature type="transmembrane region" description="Helical" evidence="1">
    <location>
        <begin position="7"/>
        <end position="28"/>
    </location>
</feature>
<dbReference type="EMBL" id="CP097899">
    <property type="protein sequence ID" value="URN93831.1"/>
    <property type="molecule type" value="Genomic_DNA"/>
</dbReference>
<sequence>MNKKQSLIVFIVSIIPTVIFINLMIYYFPMTGLGRILSVPMTLIINSIIIMFFIYAMNFRLKNMKRKFSINILIWLIFIIITLVVVISMHPQEGGPSTWVMIIERFKEK</sequence>
<organism evidence="2 3">
    <name type="scientific">Candidatus Pristimantibacillus lignocellulolyticus</name>
    <dbReference type="NCBI Taxonomy" id="2994561"/>
    <lineage>
        <taxon>Bacteria</taxon>
        <taxon>Bacillati</taxon>
        <taxon>Bacillota</taxon>
        <taxon>Bacilli</taxon>
        <taxon>Bacillales</taxon>
        <taxon>Paenibacillaceae</taxon>
        <taxon>Candidatus Pristimantibacillus</taxon>
    </lineage>
</organism>
<evidence type="ECO:0000313" key="3">
    <source>
        <dbReference type="Proteomes" id="UP001056756"/>
    </source>
</evidence>